<dbReference type="GO" id="GO:0004742">
    <property type="term" value="F:dihydrolipoyllysine-residue acetyltransferase activity"/>
    <property type="evidence" value="ECO:0007669"/>
    <property type="project" value="UniProtKB-UniRule"/>
</dbReference>
<dbReference type="EC" id="2.3.1.12" evidence="9"/>
<name>A0AAI9C3R0_STEMA</name>
<feature type="domain" description="Lipoyl-binding" evidence="10">
    <location>
        <begin position="4"/>
        <end position="78"/>
    </location>
</feature>
<sequence length="567" mass="57456">MAEIKEALVPDIGDYSDIPVIEVLVAVGDTVKKDQGLVTLESDKATMEVPSSVAGVVKELKVKVGDSLSEGKVVALIEVAEGEAEAAKPAAAAPAPAKAAAPAAATQSAPAPAAAAPAAPAASGGAVEALVPDIGDYSGIPVIEVLVAVGDTVKKDQGLVTLESDKATMEVPSSVAGVVKEIKVKVGDNLSQGNVVAIIEAEGAAAPAPAKAAAPAPAAAPSAPQVAAPVAAPAPATAAPSAGAPSSPPVQFNADGVLPAKVPYATPAVRVFARELGVDLLQISGTEKGGRITKGDVQKFVKAALSGGVPAAAGGAVAGGGGLNLLPWPKVDFSKFGETEVQPLSRIKKISGANLARNWAMIPHVTQFEQADITDLEGLRVALNKENEKAGIKLTMLAFLIKASAAALKKFPEFNASLDASGENLTLKKYFHIGFAADTPNGLVVPVIRDVDKKGVVQIAQETGELAKKARDGKLGPADMSGGCFSISSLGGIGGTAFTPIVNAPEVAILGVSKSSIQPVWNGKEFAPKLMLPLSLSYDHRVIDGALAARFTTYLSQVLADMRRVLL</sequence>
<dbReference type="InterPro" id="IPR001078">
    <property type="entry name" value="2-oxoacid_DH_actylTfrase"/>
</dbReference>
<dbReference type="SUPFAM" id="SSF52777">
    <property type="entry name" value="CoA-dependent acyltransferases"/>
    <property type="match status" value="1"/>
</dbReference>
<dbReference type="SUPFAM" id="SSF47005">
    <property type="entry name" value="Peripheral subunit-binding domain of 2-oxo acid dehydrogenase complex"/>
    <property type="match status" value="1"/>
</dbReference>
<evidence type="ECO:0000313" key="12">
    <source>
        <dbReference type="EMBL" id="EKT4094817.1"/>
    </source>
</evidence>
<evidence type="ECO:0000256" key="1">
    <source>
        <dbReference type="ARBA" id="ARBA00007317"/>
    </source>
</evidence>
<evidence type="ECO:0000313" key="13">
    <source>
        <dbReference type="Proteomes" id="UP001218208"/>
    </source>
</evidence>
<dbReference type="PROSITE" id="PS51826">
    <property type="entry name" value="PSBD"/>
    <property type="match status" value="1"/>
</dbReference>
<comment type="similarity">
    <text evidence="1 9">Belongs to the 2-oxoacid dehydrogenase family.</text>
</comment>
<dbReference type="InterPro" id="IPR050743">
    <property type="entry name" value="2-oxoacid_DH_E2_comp"/>
</dbReference>
<dbReference type="InterPro" id="IPR003016">
    <property type="entry name" value="2-oxoA_DH_lipoyl-BS"/>
</dbReference>
<evidence type="ECO:0000256" key="4">
    <source>
        <dbReference type="ARBA" id="ARBA00022737"/>
    </source>
</evidence>
<dbReference type="InterPro" id="IPR000089">
    <property type="entry name" value="Biotin_lipoyl"/>
</dbReference>
<dbReference type="Gene3D" id="4.10.320.10">
    <property type="entry name" value="E3-binding domain"/>
    <property type="match status" value="1"/>
</dbReference>
<accession>A0AAI9C3R0</accession>
<evidence type="ECO:0000256" key="6">
    <source>
        <dbReference type="ARBA" id="ARBA00023315"/>
    </source>
</evidence>
<evidence type="ECO:0000256" key="7">
    <source>
        <dbReference type="ARBA" id="ARBA00025211"/>
    </source>
</evidence>
<dbReference type="AlphaFoldDB" id="A0AAI9C3R0"/>
<dbReference type="EMBL" id="ABLOJW010000036">
    <property type="protein sequence ID" value="EKT4094817.1"/>
    <property type="molecule type" value="Genomic_DNA"/>
</dbReference>
<dbReference type="FunFam" id="3.30.559.10:FF:000004">
    <property type="entry name" value="Acetyltransferase component of pyruvate dehydrogenase complex"/>
    <property type="match status" value="1"/>
</dbReference>
<protein>
    <recommendedName>
        <fullName evidence="9">Acetyltransferase component of pyruvate dehydrogenase complex</fullName>
        <ecNumber evidence="9">2.3.1.12</ecNumber>
    </recommendedName>
</protein>
<dbReference type="InterPro" id="IPR011053">
    <property type="entry name" value="Single_hybrid_motif"/>
</dbReference>
<feature type="domain" description="Lipoyl-binding" evidence="10">
    <location>
        <begin position="126"/>
        <end position="200"/>
    </location>
</feature>
<comment type="cofactor">
    <cofactor evidence="9">
        <name>(R)-lipoate</name>
        <dbReference type="ChEBI" id="CHEBI:83088"/>
    </cofactor>
    <text evidence="9">Binds 2 lipoyl cofactors covalently.</text>
</comment>
<dbReference type="PANTHER" id="PTHR43178:SF2">
    <property type="entry name" value="DIHYDROLIPOYLLYSINE-RESIDUE ACETYLTRANSFERASE COMPONENT OF PYRUVATE DEHYDROGENASE COMPLEX"/>
    <property type="match status" value="1"/>
</dbReference>
<feature type="domain" description="Peripheral subunit-binding (PSBD)" evidence="11">
    <location>
        <begin position="264"/>
        <end position="301"/>
    </location>
</feature>
<gene>
    <name evidence="12" type="primary">aceF</name>
    <name evidence="12" type="ORF">QEG23_004390</name>
</gene>
<dbReference type="GO" id="GO:0045254">
    <property type="term" value="C:pyruvate dehydrogenase complex"/>
    <property type="evidence" value="ECO:0007669"/>
    <property type="project" value="UniProtKB-UniRule"/>
</dbReference>
<dbReference type="GO" id="GO:0005737">
    <property type="term" value="C:cytoplasm"/>
    <property type="evidence" value="ECO:0007669"/>
    <property type="project" value="TreeGrafter"/>
</dbReference>
<dbReference type="Pfam" id="PF00198">
    <property type="entry name" value="2-oxoacid_dh"/>
    <property type="match status" value="1"/>
</dbReference>
<evidence type="ECO:0000256" key="5">
    <source>
        <dbReference type="ARBA" id="ARBA00022823"/>
    </source>
</evidence>
<evidence type="ECO:0000256" key="3">
    <source>
        <dbReference type="ARBA" id="ARBA00022679"/>
    </source>
</evidence>
<keyword evidence="5 9" id="KW-0450">Lipoyl</keyword>
<dbReference type="FunFam" id="2.40.50.100:FF:000009">
    <property type="entry name" value="Acetyltransferase component of pyruvate dehydrogenase complex"/>
    <property type="match status" value="2"/>
</dbReference>
<dbReference type="GO" id="GO:0031405">
    <property type="term" value="F:lipoic acid binding"/>
    <property type="evidence" value="ECO:0007669"/>
    <property type="project" value="TreeGrafter"/>
</dbReference>
<dbReference type="NCBIfam" id="TIGR01348">
    <property type="entry name" value="PDHac_trf_long"/>
    <property type="match status" value="1"/>
</dbReference>
<evidence type="ECO:0000256" key="2">
    <source>
        <dbReference type="ARBA" id="ARBA00011484"/>
    </source>
</evidence>
<dbReference type="PROSITE" id="PS00189">
    <property type="entry name" value="LIPOYL"/>
    <property type="match status" value="2"/>
</dbReference>
<keyword evidence="3 9" id="KW-0808">Transferase</keyword>
<dbReference type="PROSITE" id="PS50968">
    <property type="entry name" value="BIOTINYL_LIPOYL"/>
    <property type="match status" value="2"/>
</dbReference>
<evidence type="ECO:0000259" key="10">
    <source>
        <dbReference type="PROSITE" id="PS50968"/>
    </source>
</evidence>
<evidence type="ECO:0000256" key="9">
    <source>
        <dbReference type="RuleBase" id="RU361137"/>
    </source>
</evidence>
<dbReference type="Gene3D" id="3.30.559.10">
    <property type="entry name" value="Chloramphenicol acetyltransferase-like domain"/>
    <property type="match status" value="1"/>
</dbReference>
<keyword evidence="6 9" id="KW-0012">Acyltransferase</keyword>
<comment type="subunit">
    <text evidence="2 9">Forms a 24-polypeptide structural core with octahedral symmetry.</text>
</comment>
<comment type="function">
    <text evidence="7">The pyruvate dehydrogenase complex catalyzes the overall conversion of pyruvate to acetyl-CoA and CO(2). It contains multiple copies of three enzymatic components: pyruvate dehydrogenase (E1), dihydrolipoamide acetyltransferase (E2) and lipoamide dehydrogenase (E3).</text>
</comment>
<dbReference type="InterPro" id="IPR006256">
    <property type="entry name" value="AcTrfase_Pyrv_DH_cplx"/>
</dbReference>
<dbReference type="GO" id="GO:0006086">
    <property type="term" value="P:pyruvate decarboxylation to acetyl-CoA"/>
    <property type="evidence" value="ECO:0007669"/>
    <property type="project" value="UniProtKB-UniRule"/>
</dbReference>
<dbReference type="InterPro" id="IPR004167">
    <property type="entry name" value="PSBD"/>
</dbReference>
<dbReference type="InterPro" id="IPR023213">
    <property type="entry name" value="CAT-like_dom_sf"/>
</dbReference>
<comment type="caution">
    <text evidence="12">The sequence shown here is derived from an EMBL/GenBank/DDBJ whole genome shotgun (WGS) entry which is preliminary data.</text>
</comment>
<dbReference type="SUPFAM" id="SSF51230">
    <property type="entry name" value="Single hybrid motif"/>
    <property type="match status" value="2"/>
</dbReference>
<keyword evidence="4" id="KW-0677">Repeat</keyword>
<dbReference type="Proteomes" id="UP001218208">
    <property type="component" value="Unassembled WGS sequence"/>
</dbReference>
<evidence type="ECO:0000259" key="11">
    <source>
        <dbReference type="PROSITE" id="PS51826"/>
    </source>
</evidence>
<comment type="catalytic activity">
    <reaction evidence="8 9">
        <text>N(6)-[(R)-dihydrolipoyl]-L-lysyl-[protein] + acetyl-CoA = N(6)-[(R)-S(8)-acetyldihydrolipoyl]-L-lysyl-[protein] + CoA</text>
        <dbReference type="Rhea" id="RHEA:17017"/>
        <dbReference type="Rhea" id="RHEA-COMP:10475"/>
        <dbReference type="Rhea" id="RHEA-COMP:10478"/>
        <dbReference type="ChEBI" id="CHEBI:57287"/>
        <dbReference type="ChEBI" id="CHEBI:57288"/>
        <dbReference type="ChEBI" id="CHEBI:83100"/>
        <dbReference type="ChEBI" id="CHEBI:83111"/>
        <dbReference type="EC" id="2.3.1.12"/>
    </reaction>
</comment>
<proteinExistence type="inferred from homology"/>
<dbReference type="CDD" id="cd06849">
    <property type="entry name" value="lipoyl_domain"/>
    <property type="match status" value="2"/>
</dbReference>
<dbReference type="Pfam" id="PF02817">
    <property type="entry name" value="E3_binding"/>
    <property type="match status" value="1"/>
</dbReference>
<evidence type="ECO:0000256" key="8">
    <source>
        <dbReference type="ARBA" id="ARBA00048370"/>
    </source>
</evidence>
<reference evidence="12" key="1">
    <citation type="submission" date="2022-07" db="EMBL/GenBank/DDBJ databases">
        <authorList>
            <consortium name="DAFM: The Division of Animal and Food Microbiology"/>
        </authorList>
    </citation>
    <scope>NUCLEOTIDE SEQUENCE</scope>
    <source>
        <strain evidence="12">19MO01SH01-2</strain>
    </source>
</reference>
<dbReference type="InterPro" id="IPR036625">
    <property type="entry name" value="E3-bd_dom_sf"/>
</dbReference>
<organism evidence="12 13">
    <name type="scientific">Stenotrophomonas maltophilia</name>
    <name type="common">Pseudomonas maltophilia</name>
    <name type="synonym">Xanthomonas maltophilia</name>
    <dbReference type="NCBI Taxonomy" id="40324"/>
    <lineage>
        <taxon>Bacteria</taxon>
        <taxon>Pseudomonadati</taxon>
        <taxon>Pseudomonadota</taxon>
        <taxon>Gammaproteobacteria</taxon>
        <taxon>Lysobacterales</taxon>
        <taxon>Lysobacteraceae</taxon>
        <taxon>Stenotrophomonas</taxon>
        <taxon>Stenotrophomonas maltophilia group</taxon>
    </lineage>
</organism>
<dbReference type="Gene3D" id="2.40.50.100">
    <property type="match status" value="2"/>
</dbReference>
<dbReference type="Pfam" id="PF00364">
    <property type="entry name" value="Biotin_lipoyl"/>
    <property type="match status" value="2"/>
</dbReference>
<dbReference type="PANTHER" id="PTHR43178">
    <property type="entry name" value="DIHYDROLIPOAMIDE ACETYLTRANSFERASE COMPONENT OF PYRUVATE DEHYDROGENASE COMPLEX"/>
    <property type="match status" value="1"/>
</dbReference>